<evidence type="ECO:0000259" key="9">
    <source>
        <dbReference type="Pfam" id="PF13244"/>
    </source>
</evidence>
<gene>
    <name evidence="10" type="ORF">SAMN04488051_101209</name>
</gene>
<evidence type="ECO:0000256" key="3">
    <source>
        <dbReference type="ARBA" id="ARBA00022475"/>
    </source>
</evidence>
<organism evidence="10 11">
    <name type="scientific">Alkalimonas amylolytica</name>
    <dbReference type="NCBI Taxonomy" id="152573"/>
    <lineage>
        <taxon>Bacteria</taxon>
        <taxon>Pseudomonadati</taxon>
        <taxon>Pseudomonadota</taxon>
        <taxon>Gammaproteobacteria</taxon>
        <taxon>Alkalimonas</taxon>
    </lineage>
</organism>
<feature type="transmembrane region" description="Helical" evidence="7">
    <location>
        <begin position="238"/>
        <end position="261"/>
    </location>
</feature>
<reference evidence="10 11" key="1">
    <citation type="submission" date="2016-10" db="EMBL/GenBank/DDBJ databases">
        <authorList>
            <person name="de Groot N.N."/>
        </authorList>
    </citation>
    <scope>NUCLEOTIDE SEQUENCE [LARGE SCALE GENOMIC DNA]</scope>
    <source>
        <strain evidence="10 11">CGMCC 1.3430</strain>
    </source>
</reference>
<feature type="transmembrane region" description="Helical" evidence="7">
    <location>
        <begin position="32"/>
        <end position="49"/>
    </location>
</feature>
<keyword evidence="3" id="KW-1003">Cell membrane</keyword>
<evidence type="ECO:0000256" key="1">
    <source>
        <dbReference type="ARBA" id="ARBA00004651"/>
    </source>
</evidence>
<dbReference type="RefSeq" id="WP_091338129.1">
    <property type="nucleotide sequence ID" value="NZ_FNRM01000001.1"/>
</dbReference>
<feature type="transmembrane region" description="Helical" evidence="7">
    <location>
        <begin position="6"/>
        <end position="25"/>
    </location>
</feature>
<dbReference type="Pfam" id="PF13244">
    <property type="entry name" value="MbhD"/>
    <property type="match status" value="1"/>
</dbReference>
<dbReference type="InterPro" id="IPR050622">
    <property type="entry name" value="CPA3_antiporter_subunitB"/>
</dbReference>
<comment type="subcellular location">
    <subcellularLocation>
        <location evidence="1">Cell membrane</location>
        <topology evidence="1">Multi-pass membrane protein</topology>
    </subcellularLocation>
</comment>
<evidence type="ECO:0000256" key="2">
    <source>
        <dbReference type="ARBA" id="ARBA00009425"/>
    </source>
</evidence>
<feature type="transmembrane region" description="Helical" evidence="7">
    <location>
        <begin position="281"/>
        <end position="303"/>
    </location>
</feature>
<dbReference type="InterPro" id="IPR007182">
    <property type="entry name" value="MnhB"/>
</dbReference>
<dbReference type="PANTHER" id="PTHR33932">
    <property type="entry name" value="NA(+)/H(+) ANTIPORTER SUBUNIT B"/>
    <property type="match status" value="1"/>
</dbReference>
<dbReference type="Pfam" id="PF04039">
    <property type="entry name" value="MnhB"/>
    <property type="match status" value="1"/>
</dbReference>
<evidence type="ECO:0000256" key="4">
    <source>
        <dbReference type="ARBA" id="ARBA00022692"/>
    </source>
</evidence>
<feature type="domain" description="Na+/H+ antiporter MnhB subunit-related protein" evidence="8">
    <location>
        <begin position="184"/>
        <end position="298"/>
    </location>
</feature>
<dbReference type="InterPro" id="IPR025383">
    <property type="entry name" value="MrpA_C/MbhD"/>
</dbReference>
<feature type="transmembrane region" description="Helical" evidence="7">
    <location>
        <begin position="210"/>
        <end position="226"/>
    </location>
</feature>
<feature type="transmembrane region" description="Helical" evidence="7">
    <location>
        <begin position="55"/>
        <end position="74"/>
    </location>
</feature>
<evidence type="ECO:0000259" key="8">
    <source>
        <dbReference type="Pfam" id="PF04039"/>
    </source>
</evidence>
<dbReference type="OrthoDB" id="4962908at2"/>
<keyword evidence="6 7" id="KW-0472">Membrane</keyword>
<dbReference type="STRING" id="152573.SAMN04488051_101209"/>
<dbReference type="AlphaFoldDB" id="A0A1H3XE66"/>
<evidence type="ECO:0000256" key="6">
    <source>
        <dbReference type="ARBA" id="ARBA00023136"/>
    </source>
</evidence>
<keyword evidence="11" id="KW-1185">Reference proteome</keyword>
<evidence type="ECO:0000313" key="11">
    <source>
        <dbReference type="Proteomes" id="UP000198773"/>
    </source>
</evidence>
<evidence type="ECO:0000256" key="7">
    <source>
        <dbReference type="SAM" id="Phobius"/>
    </source>
</evidence>
<feature type="transmembrane region" description="Helical" evidence="7">
    <location>
        <begin position="188"/>
        <end position="204"/>
    </location>
</feature>
<dbReference type="EMBL" id="FNRM01000001">
    <property type="protein sequence ID" value="SDZ97639.1"/>
    <property type="molecule type" value="Genomic_DNA"/>
</dbReference>
<keyword evidence="4 7" id="KW-0812">Transmembrane</keyword>
<comment type="similarity">
    <text evidence="2">Belongs to the CPA3 antiporters (TC 2.A.63) subunit B family.</text>
</comment>
<dbReference type="PANTHER" id="PTHR33932:SF4">
    <property type="entry name" value="NA(+)_H(+) ANTIPORTER SUBUNIT B"/>
    <property type="match status" value="1"/>
</dbReference>
<evidence type="ECO:0000256" key="5">
    <source>
        <dbReference type="ARBA" id="ARBA00022989"/>
    </source>
</evidence>
<accession>A0A1H3XE66</accession>
<name>A0A1H3XE66_ALKAM</name>
<feature type="domain" description="MrpA C-terminal/MbhD" evidence="9">
    <location>
        <begin position="13"/>
        <end position="79"/>
    </location>
</feature>
<protein>
    <submittedName>
        <fullName evidence="10">Multisubunit Na+/H+ antiporter, MnhB subunit</fullName>
    </submittedName>
</protein>
<feature type="transmembrane region" description="Helical" evidence="7">
    <location>
        <begin position="95"/>
        <end position="113"/>
    </location>
</feature>
<sequence>MSGDFWFDALLGLLLLQLALATILARQLAAAVMLYVVFGLMLALAWARLGAADLALAEAAIGAGLTGALLFSALARQPKALAPAQGPGRVERLPALLLCIASSTVLGWTLWQLPLQPQHSQLPAALEQLGSSGTEHLVTAVLLNFRAWDTLLELLVLLLALLGTRLVAAPEPAALQHWPLARQWSKRLLPLLVLVAFFVLWRGATAPGGAFQAGALLAAALVVLRLNGQLPALRFDLWWVRALILAGVLAFLLAGLLSLWLNWQPEQAVQWLRWPLPLAKGLILLIELSATLAIGLTLTLLVVGERKELRG</sequence>
<dbReference type="Proteomes" id="UP000198773">
    <property type="component" value="Unassembled WGS sequence"/>
</dbReference>
<dbReference type="GO" id="GO:0005886">
    <property type="term" value="C:plasma membrane"/>
    <property type="evidence" value="ECO:0007669"/>
    <property type="project" value="UniProtKB-SubCell"/>
</dbReference>
<keyword evidence="5 7" id="KW-1133">Transmembrane helix</keyword>
<feature type="transmembrane region" description="Helical" evidence="7">
    <location>
        <begin position="151"/>
        <end position="168"/>
    </location>
</feature>
<proteinExistence type="inferred from homology"/>
<evidence type="ECO:0000313" key="10">
    <source>
        <dbReference type="EMBL" id="SDZ97639.1"/>
    </source>
</evidence>